<dbReference type="GO" id="GO:0005886">
    <property type="term" value="C:plasma membrane"/>
    <property type="evidence" value="ECO:0007669"/>
    <property type="project" value="TreeGrafter"/>
</dbReference>
<dbReference type="Gene3D" id="2.130.10.10">
    <property type="entry name" value="YVTN repeat-like/Quinoprotein amine dehydrogenase"/>
    <property type="match status" value="2"/>
</dbReference>
<accession>A0A2G9UWY5</accession>
<dbReference type="GO" id="GO:0007411">
    <property type="term" value="P:axon guidance"/>
    <property type="evidence" value="ECO:0007669"/>
    <property type="project" value="TreeGrafter"/>
</dbReference>
<dbReference type="InterPro" id="IPR013783">
    <property type="entry name" value="Ig-like_fold"/>
</dbReference>
<dbReference type="PANTHER" id="PTHR11036:SF139">
    <property type="entry name" value="SEMAPHORIN-2A"/>
    <property type="match status" value="1"/>
</dbReference>
<dbReference type="EMBL" id="KZ345226">
    <property type="protein sequence ID" value="PIO74761.1"/>
    <property type="molecule type" value="Genomic_DNA"/>
</dbReference>
<keyword evidence="6" id="KW-1185">Reference proteome</keyword>
<comment type="caution">
    <text evidence="2">Lacks conserved residue(s) required for the propagation of feature annotation.</text>
</comment>
<dbReference type="OrthoDB" id="9988752at2759"/>
<proteinExistence type="inferred from homology"/>
<evidence type="ECO:0000256" key="2">
    <source>
        <dbReference type="PROSITE-ProRule" id="PRU00352"/>
    </source>
</evidence>
<dbReference type="PROSITE" id="PS51004">
    <property type="entry name" value="SEMA"/>
    <property type="match status" value="1"/>
</dbReference>
<dbReference type="InterPro" id="IPR036352">
    <property type="entry name" value="Semap_dom_sf"/>
</dbReference>
<dbReference type="GO" id="GO:0030215">
    <property type="term" value="F:semaphorin receptor binding"/>
    <property type="evidence" value="ECO:0007669"/>
    <property type="project" value="InterPro"/>
</dbReference>
<sequence length="449" mass="50329">MFTFSDNIFTRGDLDYRNLVLDANSASLYVGARGRIFRLWAYNVNDTSENLVCSAVAMRPEIRVLDAVTLRDRQEPRTEIGICAPDATVNATAVIVEWGNPSELPSVYSGIRTGMAGENHLIYRPALVDKGKEVHSSLRSVYTDNRWLYEPQFVGSFDVGEHVYFFFREIAIESGGPERSVYSRVARVCKKDIGGRVVLRQVWTSFLKARLNCSISSQYPYYFDRIRGMPILATRDVIFTHIAVDVRSEQNVIFALDGRSNTLWKVSHWREGNSWKWLELEKREIGAGGPIKAMTLLPGEFLYFASRSAVTQFTLAACSMHSSCALCAVDPYCSWHVARSACYPREKAHGQSLGWISSWAGRGSSECSASAKPRAQAAYPGDTVHLVGAPGAVWKRDGNKITPSPRLLYTDAGGLVIMEVSREDNADYECFLNGRQMVKYRLVVDHGEW</sequence>
<dbReference type="AlphaFoldDB" id="A0A2G9UWY5"/>
<dbReference type="GO" id="GO:0045499">
    <property type="term" value="F:chemorepellent activity"/>
    <property type="evidence" value="ECO:0007669"/>
    <property type="project" value="TreeGrafter"/>
</dbReference>
<feature type="domain" description="Ig-like" evidence="3">
    <location>
        <begin position="367"/>
        <end position="430"/>
    </location>
</feature>
<evidence type="ECO:0000313" key="5">
    <source>
        <dbReference type="EMBL" id="PIO74761.1"/>
    </source>
</evidence>
<evidence type="ECO:0000313" key="6">
    <source>
        <dbReference type="Proteomes" id="UP000230423"/>
    </source>
</evidence>
<dbReference type="Gene3D" id="2.60.40.10">
    <property type="entry name" value="Immunoglobulins"/>
    <property type="match status" value="1"/>
</dbReference>
<name>A0A2G9UWY5_TELCI</name>
<dbReference type="SMART" id="SM00630">
    <property type="entry name" value="Sema"/>
    <property type="match status" value="1"/>
</dbReference>
<reference evidence="5 6" key="1">
    <citation type="submission" date="2015-09" db="EMBL/GenBank/DDBJ databases">
        <title>Draft genome of the parasitic nematode Teladorsagia circumcincta isolate WARC Sus (inbred).</title>
        <authorList>
            <person name="Mitreva M."/>
        </authorList>
    </citation>
    <scope>NUCLEOTIDE SEQUENCE [LARGE SCALE GENOMIC DNA]</scope>
    <source>
        <strain evidence="5 6">S</strain>
    </source>
</reference>
<dbReference type="InterPro" id="IPR007110">
    <property type="entry name" value="Ig-like_dom"/>
</dbReference>
<comment type="similarity">
    <text evidence="1">Belongs to the semaphorin family.</text>
</comment>
<dbReference type="SUPFAM" id="SSF48726">
    <property type="entry name" value="Immunoglobulin"/>
    <property type="match status" value="1"/>
</dbReference>
<evidence type="ECO:0000259" key="3">
    <source>
        <dbReference type="PROSITE" id="PS50835"/>
    </source>
</evidence>
<dbReference type="Proteomes" id="UP000230423">
    <property type="component" value="Unassembled WGS sequence"/>
</dbReference>
<evidence type="ECO:0000256" key="1">
    <source>
        <dbReference type="ARBA" id="ARBA00009492"/>
    </source>
</evidence>
<dbReference type="InterPro" id="IPR027231">
    <property type="entry name" value="Semaphorin"/>
</dbReference>
<feature type="domain" description="Sema" evidence="4">
    <location>
        <begin position="1"/>
        <end position="239"/>
    </location>
</feature>
<dbReference type="PANTHER" id="PTHR11036">
    <property type="entry name" value="SEMAPHORIN"/>
    <property type="match status" value="1"/>
</dbReference>
<dbReference type="SUPFAM" id="SSF103575">
    <property type="entry name" value="Plexin repeat"/>
    <property type="match status" value="1"/>
</dbReference>
<evidence type="ECO:0000259" key="4">
    <source>
        <dbReference type="PROSITE" id="PS51004"/>
    </source>
</evidence>
<dbReference type="InterPro" id="IPR015943">
    <property type="entry name" value="WD40/YVTN_repeat-like_dom_sf"/>
</dbReference>
<dbReference type="PROSITE" id="PS50835">
    <property type="entry name" value="IG_LIKE"/>
    <property type="match status" value="1"/>
</dbReference>
<dbReference type="SUPFAM" id="SSF101912">
    <property type="entry name" value="Sema domain"/>
    <property type="match status" value="1"/>
</dbReference>
<gene>
    <name evidence="5" type="ORF">TELCIR_03228</name>
</gene>
<dbReference type="InterPro" id="IPR036179">
    <property type="entry name" value="Ig-like_dom_sf"/>
</dbReference>
<dbReference type="GO" id="GO:0030335">
    <property type="term" value="P:positive regulation of cell migration"/>
    <property type="evidence" value="ECO:0007669"/>
    <property type="project" value="TreeGrafter"/>
</dbReference>
<organism evidence="5 6">
    <name type="scientific">Teladorsagia circumcincta</name>
    <name type="common">Brown stomach worm</name>
    <name type="synonym">Ostertagia circumcincta</name>
    <dbReference type="NCBI Taxonomy" id="45464"/>
    <lineage>
        <taxon>Eukaryota</taxon>
        <taxon>Metazoa</taxon>
        <taxon>Ecdysozoa</taxon>
        <taxon>Nematoda</taxon>
        <taxon>Chromadorea</taxon>
        <taxon>Rhabditida</taxon>
        <taxon>Rhabditina</taxon>
        <taxon>Rhabditomorpha</taxon>
        <taxon>Strongyloidea</taxon>
        <taxon>Trichostrongylidae</taxon>
        <taxon>Teladorsagia</taxon>
    </lineage>
</organism>
<protein>
    <submittedName>
        <fullName evidence="5">Sema domain protein</fullName>
    </submittedName>
</protein>
<dbReference type="GO" id="GO:0071526">
    <property type="term" value="P:semaphorin-plexin signaling pathway"/>
    <property type="evidence" value="ECO:0007669"/>
    <property type="project" value="TreeGrafter"/>
</dbReference>
<dbReference type="InterPro" id="IPR001627">
    <property type="entry name" value="Semap_dom"/>
</dbReference>